<dbReference type="RefSeq" id="WP_354447013.1">
    <property type="nucleotide sequence ID" value="NZ_JBEPSH010000008.1"/>
</dbReference>
<organism evidence="12 13">
    <name type="scientific">Ottowia thiooxydans</name>
    <dbReference type="NCBI Taxonomy" id="219182"/>
    <lineage>
        <taxon>Bacteria</taxon>
        <taxon>Pseudomonadati</taxon>
        <taxon>Pseudomonadota</taxon>
        <taxon>Betaproteobacteria</taxon>
        <taxon>Burkholderiales</taxon>
        <taxon>Comamonadaceae</taxon>
        <taxon>Ottowia</taxon>
    </lineage>
</organism>
<dbReference type="EMBL" id="JBEPSH010000008">
    <property type="protein sequence ID" value="MET4579173.1"/>
    <property type="molecule type" value="Genomic_DNA"/>
</dbReference>
<keyword evidence="6" id="KW-0812">Transmembrane</keyword>
<evidence type="ECO:0000256" key="5">
    <source>
        <dbReference type="ARBA" id="ARBA00022519"/>
    </source>
</evidence>
<keyword evidence="9" id="KW-0472">Membrane</keyword>
<protein>
    <submittedName>
        <fullName evidence="12">General secretion pathway protein L</fullName>
    </submittedName>
</protein>
<keyword evidence="13" id="KW-1185">Reference proteome</keyword>
<dbReference type="Pfam" id="PF05134">
    <property type="entry name" value="T2SSL"/>
    <property type="match status" value="1"/>
</dbReference>
<evidence type="ECO:0000256" key="9">
    <source>
        <dbReference type="ARBA" id="ARBA00023136"/>
    </source>
</evidence>
<evidence type="ECO:0000256" key="6">
    <source>
        <dbReference type="ARBA" id="ARBA00022692"/>
    </source>
</evidence>
<accession>A0ABV2QDR0</accession>
<keyword evidence="7" id="KW-0653">Protein transport</keyword>
<comment type="similarity">
    <text evidence="2">Belongs to the GSP L family.</text>
</comment>
<evidence type="ECO:0000256" key="4">
    <source>
        <dbReference type="ARBA" id="ARBA00022475"/>
    </source>
</evidence>
<dbReference type="Pfam" id="PF12693">
    <property type="entry name" value="GspL_C"/>
    <property type="match status" value="1"/>
</dbReference>
<evidence type="ECO:0000256" key="8">
    <source>
        <dbReference type="ARBA" id="ARBA00022989"/>
    </source>
</evidence>
<dbReference type="InterPro" id="IPR043129">
    <property type="entry name" value="ATPase_NBD"/>
</dbReference>
<feature type="domain" description="GspL cytoplasmic actin-ATPase-like" evidence="10">
    <location>
        <begin position="47"/>
        <end position="137"/>
    </location>
</feature>
<evidence type="ECO:0000256" key="7">
    <source>
        <dbReference type="ARBA" id="ARBA00022927"/>
    </source>
</evidence>
<keyword evidence="4" id="KW-1003">Cell membrane</keyword>
<name>A0ABV2QDR0_9BURK</name>
<dbReference type="SUPFAM" id="SSF53067">
    <property type="entry name" value="Actin-like ATPase domain"/>
    <property type="match status" value="1"/>
</dbReference>
<sequence length="406" mass="42627">MSLLLISLPAGPPGNYDFATSRDGQGLHAHGSALPGLLPPAGRGVEVVAMVPPALLSWHKVQLPKGIGPGSPRLRATLAGLLEEHLLDDADQLHFALEPGAGSAGSVWVAVCNRPWLSAHMHALDAAGRTVNRIVPELSPRTGPLRLIVAGVPERAQLLISGDAVPGGVQALPLGPGSLSLLPQPTDDASQEAELLTEPAVAALAEQTLGRQLTIQQAPERMLEATRSSWDLAQFDFSQGGRARAAKRAGAVWRDLMYAPAWRPARWGVALLLLAQIVGLNWLAWQTRADLAARRSQIEAALTQTFPQVKVVVDAPVQMAREVAALRQASGAFSASDLEPALSAFALVAPAGSAPSAIEFSAGELRARGVQMAASALSEANQRLRPLGYQMQTEANAVVLKPEGAP</sequence>
<dbReference type="Proteomes" id="UP001549320">
    <property type="component" value="Unassembled WGS sequence"/>
</dbReference>
<comment type="subcellular location">
    <subcellularLocation>
        <location evidence="1">Cell inner membrane</location>
        <topology evidence="1">Single-pass membrane protein</topology>
    </subcellularLocation>
</comment>
<proteinExistence type="inferred from homology"/>
<keyword evidence="8" id="KW-1133">Transmembrane helix</keyword>
<evidence type="ECO:0000259" key="11">
    <source>
        <dbReference type="Pfam" id="PF12693"/>
    </source>
</evidence>
<evidence type="ECO:0000256" key="1">
    <source>
        <dbReference type="ARBA" id="ARBA00004377"/>
    </source>
</evidence>
<keyword evidence="3" id="KW-0813">Transport</keyword>
<dbReference type="InterPro" id="IPR025691">
    <property type="entry name" value="GspL_pp_dom"/>
</dbReference>
<reference evidence="12 13" key="1">
    <citation type="submission" date="2024-06" db="EMBL/GenBank/DDBJ databases">
        <title>Sorghum-associated microbial communities from plants grown in Nebraska, USA.</title>
        <authorList>
            <person name="Schachtman D."/>
        </authorList>
    </citation>
    <scope>NUCLEOTIDE SEQUENCE [LARGE SCALE GENOMIC DNA]</scope>
    <source>
        <strain evidence="12 13">2709</strain>
    </source>
</reference>
<dbReference type="NCBIfam" id="TIGR01709">
    <property type="entry name" value="typeII_sec_gspL"/>
    <property type="match status" value="1"/>
</dbReference>
<feature type="domain" description="GspL periplasmic" evidence="11">
    <location>
        <begin position="261"/>
        <end position="394"/>
    </location>
</feature>
<evidence type="ECO:0000313" key="12">
    <source>
        <dbReference type="EMBL" id="MET4579173.1"/>
    </source>
</evidence>
<gene>
    <name evidence="12" type="ORF">ABIE13_004296</name>
</gene>
<dbReference type="InterPro" id="IPR024230">
    <property type="entry name" value="GspL_cyto_dom"/>
</dbReference>
<evidence type="ECO:0000313" key="13">
    <source>
        <dbReference type="Proteomes" id="UP001549320"/>
    </source>
</evidence>
<evidence type="ECO:0000256" key="3">
    <source>
        <dbReference type="ARBA" id="ARBA00022448"/>
    </source>
</evidence>
<keyword evidence="5" id="KW-0997">Cell inner membrane</keyword>
<evidence type="ECO:0000259" key="10">
    <source>
        <dbReference type="Pfam" id="PF05134"/>
    </source>
</evidence>
<comment type="caution">
    <text evidence="12">The sequence shown here is derived from an EMBL/GenBank/DDBJ whole genome shotgun (WGS) entry which is preliminary data.</text>
</comment>
<dbReference type="Gene3D" id="3.30.420.380">
    <property type="match status" value="1"/>
</dbReference>
<evidence type="ECO:0000256" key="2">
    <source>
        <dbReference type="ARBA" id="ARBA00005318"/>
    </source>
</evidence>
<dbReference type="InterPro" id="IPR007812">
    <property type="entry name" value="T2SS_protein-GspL"/>
</dbReference>